<dbReference type="Proteomes" id="UP000037086">
    <property type="component" value="Unassembled WGS sequence"/>
</dbReference>
<sequence>MLQQTFKRFKHEEALQITKKWFTERIHMLSKTPLSCNIAYIQKMITKIPFTLTENQKQIINDIYKDFSQPYPVSCLIQGDMSRHR</sequence>
<dbReference type="InterPro" id="IPR027417">
    <property type="entry name" value="P-loop_NTPase"/>
</dbReference>
<dbReference type="EMBL" id="JPSQ01000063">
    <property type="protein sequence ID" value="KND62520.1"/>
    <property type="molecule type" value="Genomic_DNA"/>
</dbReference>
<proteinExistence type="predicted"/>
<dbReference type="PATRIC" id="fig|198422.3.peg.297"/>
<protein>
    <submittedName>
        <fullName evidence="1">Uncharacterized protein</fullName>
    </submittedName>
</protein>
<gene>
    <name evidence="1" type="ORF">AlmWB_03000</name>
</gene>
<dbReference type="Gene3D" id="3.40.50.300">
    <property type="entry name" value="P-loop containing nucleotide triphosphate hydrolases"/>
    <property type="match status" value="1"/>
</dbReference>
<accession>A0A0L0MJP5</accession>
<dbReference type="SUPFAM" id="SSF52540">
    <property type="entry name" value="P-loop containing nucleoside triphosphate hydrolases"/>
    <property type="match status" value="1"/>
</dbReference>
<organism evidence="1 2">
    <name type="scientific">Candidatus Phytoplasma phoenicium</name>
    <dbReference type="NCBI Taxonomy" id="198422"/>
    <lineage>
        <taxon>Bacteria</taxon>
        <taxon>Bacillati</taxon>
        <taxon>Mycoplasmatota</taxon>
        <taxon>Mollicutes</taxon>
        <taxon>Acholeplasmatales</taxon>
        <taxon>Acholeplasmataceae</taxon>
        <taxon>Candidatus Phytoplasma</taxon>
        <taxon>16SrIX (Pigeon pea witches'-broom group)</taxon>
    </lineage>
</organism>
<name>A0A0L0MJP5_9MOLU</name>
<comment type="caution">
    <text evidence="1">The sequence shown here is derived from an EMBL/GenBank/DDBJ whole genome shotgun (WGS) entry which is preliminary data.</text>
</comment>
<evidence type="ECO:0000313" key="1">
    <source>
        <dbReference type="EMBL" id="KND62520.1"/>
    </source>
</evidence>
<evidence type="ECO:0000313" key="2">
    <source>
        <dbReference type="Proteomes" id="UP000037086"/>
    </source>
</evidence>
<reference evidence="1 2" key="1">
    <citation type="journal article" date="2015" name="BMC Microbiol.">
        <title>'Candidatus Phytoplasma phoenicium' associated with almond witches'-broom disease: from draft genome to genetic diversity among strain populations.</title>
        <authorList>
            <person name="Quaglino F."/>
            <person name="Kube M."/>
            <person name="Jawhari M."/>
            <person name="Abou-Jawdah Y."/>
            <person name="Siewert C."/>
            <person name="Choueiri E."/>
            <person name="Sobh H."/>
            <person name="Casati P."/>
            <person name="Tedeschi R."/>
            <person name="Molino Lova M."/>
            <person name="Alma A."/>
            <person name="Bianco P.A."/>
        </authorList>
    </citation>
    <scope>NUCLEOTIDE SEQUENCE [LARGE SCALE GENOMIC DNA]</scope>
    <source>
        <strain evidence="1 2">SA213</strain>
    </source>
</reference>
<dbReference type="AlphaFoldDB" id="A0A0L0MJP5"/>
<keyword evidence="2" id="KW-1185">Reference proteome</keyword>